<keyword evidence="4" id="KW-1185">Reference proteome</keyword>
<dbReference type="Proteomes" id="UP000838749">
    <property type="component" value="Unassembled WGS sequence"/>
</dbReference>
<sequence>MDVLQSHYNLLHRDAEKELLPYTQEHGISFVPYFPLASGLLGSKYKQRDTFSDIRKNDPLFQGETFAQNLEKVDKVRKIADAKGVEVAHVVLDQSD</sequence>
<dbReference type="InterPro" id="IPR023210">
    <property type="entry name" value="NADP_OxRdtase_dom"/>
</dbReference>
<name>A0ABN8FCY2_9BACL</name>
<gene>
    <name evidence="3" type="primary">iolS_2</name>
    <name evidence="3" type="ORF">PAECIP111894_02063</name>
</gene>
<dbReference type="InterPro" id="IPR036812">
    <property type="entry name" value="NAD(P)_OxRdtase_dom_sf"/>
</dbReference>
<evidence type="ECO:0000313" key="4">
    <source>
        <dbReference type="Proteomes" id="UP000838749"/>
    </source>
</evidence>
<organism evidence="3 4">
    <name type="scientific">Paenibacillus pseudetheri</name>
    <dbReference type="NCBI Taxonomy" id="2897682"/>
    <lineage>
        <taxon>Bacteria</taxon>
        <taxon>Bacillati</taxon>
        <taxon>Bacillota</taxon>
        <taxon>Bacilli</taxon>
        <taxon>Bacillales</taxon>
        <taxon>Paenibacillaceae</taxon>
        <taxon>Paenibacillus</taxon>
    </lineage>
</organism>
<protein>
    <submittedName>
        <fullName evidence="3">Aldo-keto reductase IolS</fullName>
        <ecNumber evidence="3">1.1.1.-</ecNumber>
    </submittedName>
</protein>
<evidence type="ECO:0000313" key="3">
    <source>
        <dbReference type="EMBL" id="CAH1055911.1"/>
    </source>
</evidence>
<reference evidence="3" key="1">
    <citation type="submission" date="2021-12" db="EMBL/GenBank/DDBJ databases">
        <authorList>
            <person name="Criscuolo A."/>
        </authorList>
    </citation>
    <scope>NUCLEOTIDE SEQUENCE</scope>
    <source>
        <strain evidence="3">CIP111894</strain>
    </source>
</reference>
<accession>A0ABN8FCY2</accession>
<keyword evidence="1 3" id="KW-0560">Oxidoreductase</keyword>
<dbReference type="EC" id="1.1.1.-" evidence="3"/>
<evidence type="ECO:0000256" key="1">
    <source>
        <dbReference type="ARBA" id="ARBA00023002"/>
    </source>
</evidence>
<dbReference type="GO" id="GO:0016491">
    <property type="term" value="F:oxidoreductase activity"/>
    <property type="evidence" value="ECO:0007669"/>
    <property type="project" value="UniProtKB-KW"/>
</dbReference>
<proteinExistence type="predicted"/>
<dbReference type="Gene3D" id="3.20.20.100">
    <property type="entry name" value="NADP-dependent oxidoreductase domain"/>
    <property type="match status" value="1"/>
</dbReference>
<dbReference type="PANTHER" id="PTHR43364">
    <property type="entry name" value="NADH-SPECIFIC METHYLGLYOXAL REDUCTASE-RELATED"/>
    <property type="match status" value="1"/>
</dbReference>
<dbReference type="PANTHER" id="PTHR43364:SF4">
    <property type="entry name" value="NAD(P)-LINKED OXIDOREDUCTASE SUPERFAMILY PROTEIN"/>
    <property type="match status" value="1"/>
</dbReference>
<feature type="domain" description="NADP-dependent oxidoreductase" evidence="2">
    <location>
        <begin position="3"/>
        <end position="92"/>
    </location>
</feature>
<dbReference type="InterPro" id="IPR050523">
    <property type="entry name" value="AKR_Detox_Biosynth"/>
</dbReference>
<evidence type="ECO:0000259" key="2">
    <source>
        <dbReference type="Pfam" id="PF00248"/>
    </source>
</evidence>
<dbReference type="SUPFAM" id="SSF51430">
    <property type="entry name" value="NAD(P)-linked oxidoreductase"/>
    <property type="match status" value="1"/>
</dbReference>
<dbReference type="EMBL" id="CAKMAB010000008">
    <property type="protein sequence ID" value="CAH1055911.1"/>
    <property type="molecule type" value="Genomic_DNA"/>
</dbReference>
<comment type="caution">
    <text evidence="3">The sequence shown here is derived from an EMBL/GenBank/DDBJ whole genome shotgun (WGS) entry which is preliminary data.</text>
</comment>
<dbReference type="Pfam" id="PF00248">
    <property type="entry name" value="Aldo_ket_red"/>
    <property type="match status" value="1"/>
</dbReference>